<protein>
    <submittedName>
        <fullName evidence="1">Uncharacterized protein</fullName>
    </submittedName>
</protein>
<dbReference type="AlphaFoldDB" id="A0A140GRS1"/>
<proteinExistence type="predicted"/>
<reference evidence="1 2" key="1">
    <citation type="journal article" date="2016" name="PLoS ONE">
        <title>Plasmid Characterization and Chromosome Analysis of Two netF+ Clostridium perfringens Isolates Associated with Foal and Canine Necrotizing Enteritis.</title>
        <authorList>
            <person name="Mehdizadeh Gohari I."/>
            <person name="Kropinski A.M."/>
            <person name="Weese S.J."/>
            <person name="Parreira V.R."/>
            <person name="Whitehead A.E."/>
            <person name="Boerlin P."/>
            <person name="Prescott J.F."/>
        </authorList>
    </citation>
    <scope>NUCLEOTIDE SEQUENCE [LARGE SCALE GENOMIC DNA]</scope>
    <source>
        <strain evidence="1 2">JP838</strain>
        <plasmid evidence="2">Plasmid pJFP838A</plasmid>
    </source>
</reference>
<accession>A0A140GRS1</accession>
<dbReference type="EMBL" id="CP013615">
    <property type="protein sequence ID" value="AMN31230.1"/>
    <property type="molecule type" value="Genomic_DNA"/>
</dbReference>
<gene>
    <name evidence="1" type="ORF">JFP838_pA0314</name>
</gene>
<evidence type="ECO:0000313" key="2">
    <source>
        <dbReference type="Proteomes" id="UP000070260"/>
    </source>
</evidence>
<organism evidence="1 2">
    <name type="scientific">Clostridium perfringens</name>
    <dbReference type="NCBI Taxonomy" id="1502"/>
    <lineage>
        <taxon>Bacteria</taxon>
        <taxon>Bacillati</taxon>
        <taxon>Bacillota</taxon>
        <taxon>Clostridia</taxon>
        <taxon>Eubacteriales</taxon>
        <taxon>Clostridiaceae</taxon>
        <taxon>Clostridium</taxon>
    </lineage>
</organism>
<geneLocation type="plasmid" evidence="1 2">
    <name>pJFP838A</name>
</geneLocation>
<dbReference type="PATRIC" id="fig|1502.177.peg.3523"/>
<evidence type="ECO:0000313" key="1">
    <source>
        <dbReference type="EMBL" id="AMN31230.1"/>
    </source>
</evidence>
<name>A0A140GRS1_CLOPF</name>
<sequence>MGNCIWIAHKNYNYYNEKVNSPTIPVVNQNGEKIGYVLK</sequence>
<dbReference type="Proteomes" id="UP000070260">
    <property type="component" value="Plasmid pJFP838A"/>
</dbReference>
<keyword evidence="1" id="KW-0614">Plasmid</keyword>